<evidence type="ECO:0000313" key="1">
    <source>
        <dbReference type="Proteomes" id="UP000813463"/>
    </source>
</evidence>
<organism evidence="1 2">
    <name type="scientific">Spinacia oleracea</name>
    <name type="common">Spinach</name>
    <dbReference type="NCBI Taxonomy" id="3562"/>
    <lineage>
        <taxon>Eukaryota</taxon>
        <taxon>Viridiplantae</taxon>
        <taxon>Streptophyta</taxon>
        <taxon>Embryophyta</taxon>
        <taxon>Tracheophyta</taxon>
        <taxon>Spermatophyta</taxon>
        <taxon>Magnoliopsida</taxon>
        <taxon>eudicotyledons</taxon>
        <taxon>Gunneridae</taxon>
        <taxon>Pentapetalae</taxon>
        <taxon>Caryophyllales</taxon>
        <taxon>Chenopodiaceae</taxon>
        <taxon>Chenopodioideae</taxon>
        <taxon>Anserineae</taxon>
        <taxon>Spinacia</taxon>
    </lineage>
</organism>
<reference evidence="1" key="1">
    <citation type="journal article" date="2021" name="Nat. Commun.">
        <title>Genomic analyses provide insights into spinach domestication and the genetic basis of agronomic traits.</title>
        <authorList>
            <person name="Cai X."/>
            <person name="Sun X."/>
            <person name="Xu C."/>
            <person name="Sun H."/>
            <person name="Wang X."/>
            <person name="Ge C."/>
            <person name="Zhang Z."/>
            <person name="Wang Q."/>
            <person name="Fei Z."/>
            <person name="Jiao C."/>
            <person name="Wang Q."/>
        </authorList>
    </citation>
    <scope>NUCLEOTIDE SEQUENCE [LARGE SCALE GENOMIC DNA]</scope>
    <source>
        <strain evidence="1">cv. Varoflay</strain>
    </source>
</reference>
<gene>
    <name evidence="2" type="primary">LOC130466248</name>
</gene>
<dbReference type="Proteomes" id="UP000813463">
    <property type="component" value="Chromosome 1"/>
</dbReference>
<dbReference type="GeneID" id="130466248"/>
<name>A0ABM3R5U2_SPIOL</name>
<proteinExistence type="predicted"/>
<protein>
    <submittedName>
        <fullName evidence="2">Uncharacterized protein</fullName>
    </submittedName>
</protein>
<evidence type="ECO:0000313" key="2">
    <source>
        <dbReference type="RefSeq" id="XP_056690954.1"/>
    </source>
</evidence>
<dbReference type="RefSeq" id="XP_056690954.1">
    <property type="nucleotide sequence ID" value="XM_056834976.1"/>
</dbReference>
<sequence>MKIMNKEIMEDSNYADKEIMEANYADKEIMEANYADKEIDEVLATIDFNDFSSEIDWDFNNKNTTNITATTDDGNFERVLSSEENKWTSYLNVQQFIGTSSDFPTMDAAGFNNNNNNNEDYVSRIENFLLG</sequence>
<accession>A0ABM3R5U2</accession>
<reference evidence="2" key="2">
    <citation type="submission" date="2025-08" db="UniProtKB">
        <authorList>
            <consortium name="RefSeq"/>
        </authorList>
    </citation>
    <scope>IDENTIFICATION</scope>
    <source>
        <tissue evidence="2">Leaf</tissue>
    </source>
</reference>
<keyword evidence="1" id="KW-1185">Reference proteome</keyword>